<dbReference type="EMBL" id="JAPVEA010000009">
    <property type="protein sequence ID" value="KAJ5432275.1"/>
    <property type="molecule type" value="Genomic_DNA"/>
</dbReference>
<protein>
    <recommendedName>
        <fullName evidence="7">Integral membrane bound transporter domain-containing protein</fullName>
    </recommendedName>
</protein>
<feature type="transmembrane region" description="Helical" evidence="6">
    <location>
        <begin position="86"/>
        <end position="104"/>
    </location>
</feature>
<feature type="transmembrane region" description="Helical" evidence="6">
    <location>
        <begin position="669"/>
        <end position="688"/>
    </location>
</feature>
<reference evidence="8" key="2">
    <citation type="journal article" date="2023" name="IMA Fungus">
        <title>Comparative genomic study of the Penicillium genus elucidates a diverse pangenome and 15 lateral gene transfer events.</title>
        <authorList>
            <person name="Petersen C."/>
            <person name="Sorensen T."/>
            <person name="Nielsen M.R."/>
            <person name="Sondergaard T.E."/>
            <person name="Sorensen J.L."/>
            <person name="Fitzpatrick D.A."/>
            <person name="Frisvad J.C."/>
            <person name="Nielsen K.L."/>
        </authorList>
    </citation>
    <scope>NUCLEOTIDE SEQUENCE</scope>
    <source>
        <strain evidence="8">IBT 16125</strain>
    </source>
</reference>
<feature type="transmembrane region" description="Helical" evidence="6">
    <location>
        <begin position="136"/>
        <end position="153"/>
    </location>
</feature>
<reference evidence="8" key="1">
    <citation type="submission" date="2022-12" db="EMBL/GenBank/DDBJ databases">
        <authorList>
            <person name="Petersen C."/>
        </authorList>
    </citation>
    <scope>NUCLEOTIDE SEQUENCE</scope>
    <source>
        <strain evidence="8">IBT 16125</strain>
    </source>
</reference>
<evidence type="ECO:0000256" key="1">
    <source>
        <dbReference type="ARBA" id="ARBA00004141"/>
    </source>
</evidence>
<dbReference type="GO" id="GO:0016020">
    <property type="term" value="C:membrane"/>
    <property type="evidence" value="ECO:0007669"/>
    <property type="project" value="UniProtKB-SubCell"/>
</dbReference>
<feature type="transmembrane region" description="Helical" evidence="6">
    <location>
        <begin position="189"/>
        <end position="207"/>
    </location>
</feature>
<gene>
    <name evidence="8" type="ORF">N7458_011431</name>
</gene>
<evidence type="ECO:0000256" key="6">
    <source>
        <dbReference type="SAM" id="Phobius"/>
    </source>
</evidence>
<dbReference type="GeneID" id="81605056"/>
<feature type="compositionally biased region" description="Polar residues" evidence="5">
    <location>
        <begin position="10"/>
        <end position="22"/>
    </location>
</feature>
<name>A0AAD6BSZ3_9EURO</name>
<proteinExistence type="predicted"/>
<keyword evidence="9" id="KW-1185">Reference proteome</keyword>
<dbReference type="AlphaFoldDB" id="A0AAD6BSZ3"/>
<dbReference type="RefSeq" id="XP_056759567.1">
    <property type="nucleotide sequence ID" value="XM_056914813.1"/>
</dbReference>
<feature type="transmembrane region" description="Helical" evidence="6">
    <location>
        <begin position="694"/>
        <end position="712"/>
    </location>
</feature>
<sequence>MASRGLSPFGSRQTTPISSPSHPQDLDMRPDAHDQREELEPFLISHEDVAEERLTTRLVQQISRIWRKAQVLIASEQAVGIFKCSLAYLLASLAVFIPFIGSLLGNQYGKHLVATITIYFHPARSQGSTDMRLRRFSFATFLSLSSMWVTITIERKHDLIELGHAVVLIVFVMGGFGFIGWIKQRLQDPLVNVACSLASLASILVITKEGAVQTGDLSITKISQILRMLLLGIGVSTAVSLLILPVSARKKFRGDLSTLTGTVTGMLMIITESFLRGTDRELQTAEFAKLSAHHDKVFGRLKTMLGETKLEHYVSGTKREHALEKRLVCFMQDITHGLGGLRSAVALQSKLLAPTKYTTRTPQSSARITEFSNLAIPTPSGLVGESHPISSAGRQHFDDQSPGLISEVGQQSSSVYSPADIFEKLTSGLEVSILSLAHTLRELFAEISFGPAPDYRLSINDGVTTRINEAVNQYREARHAAFSSLRRDWETISPAQVDKASLEEIFANCEYFSVSLLELSEQLRELILNLEELQAEVDERPDGRSWEWLRPSWWPARQERVIDPAEVSALRNDHAAANARSSLRMANTSDHPEVIHRGWTRHQRSNSDAVRLFDFLRKDEIKHRSSALCLAFFHIRDKTILSLLEGEWGLVSYMLVCSMTIGASNTTGFARFLGTCLGGLCSICAWYLAGGDAVKLALTGFAMAIGLFYIILVKGQGPMGRFILLTYNLSVLYAFAHSRVDIDDPNDKGEHLDITSIVLRRVISVITGNIWGIIITRGIWPIRARAKLDETLQSLWLRLALVWESDPLNTISKGDASGPVLYLNPRDKAEIERLLSQLEPMQNSARSEFELRDRFPDAAYSNVIRWTRGIVDNFHSMDLVLSNLATPSEGHISLLRHTTTARQRMSECIGNLLANIASAVDLGHTFNDAAPNVERSRDELLAQISRYRLDKKASHTTNDEDYVLLYAYIIVSRQLSNEIVQITAELGRIFPASDGELVGAVRV</sequence>
<feature type="transmembrane region" description="Helical" evidence="6">
    <location>
        <begin position="758"/>
        <end position="780"/>
    </location>
</feature>
<feature type="transmembrane region" description="Helical" evidence="6">
    <location>
        <begin position="719"/>
        <end position="738"/>
    </location>
</feature>
<organism evidence="8 9">
    <name type="scientific">Penicillium daleae</name>
    <dbReference type="NCBI Taxonomy" id="63821"/>
    <lineage>
        <taxon>Eukaryota</taxon>
        <taxon>Fungi</taxon>
        <taxon>Dikarya</taxon>
        <taxon>Ascomycota</taxon>
        <taxon>Pezizomycotina</taxon>
        <taxon>Eurotiomycetes</taxon>
        <taxon>Eurotiomycetidae</taxon>
        <taxon>Eurotiales</taxon>
        <taxon>Aspergillaceae</taxon>
        <taxon>Penicillium</taxon>
    </lineage>
</organism>
<keyword evidence="2 6" id="KW-0812">Transmembrane</keyword>
<evidence type="ECO:0000256" key="3">
    <source>
        <dbReference type="ARBA" id="ARBA00022989"/>
    </source>
</evidence>
<feature type="transmembrane region" description="Helical" evidence="6">
    <location>
        <begin position="165"/>
        <end position="183"/>
    </location>
</feature>
<accession>A0AAD6BSZ3</accession>
<keyword evidence="4 6" id="KW-0472">Membrane</keyword>
<evidence type="ECO:0000313" key="8">
    <source>
        <dbReference type="EMBL" id="KAJ5432275.1"/>
    </source>
</evidence>
<keyword evidence="3 6" id="KW-1133">Transmembrane helix</keyword>
<dbReference type="Pfam" id="PF13515">
    <property type="entry name" value="FUSC_2"/>
    <property type="match status" value="1"/>
</dbReference>
<comment type="caution">
    <text evidence="8">The sequence shown here is derived from an EMBL/GenBank/DDBJ whole genome shotgun (WGS) entry which is preliminary data.</text>
</comment>
<feature type="region of interest" description="Disordered" evidence="5">
    <location>
        <begin position="1"/>
        <end position="29"/>
    </location>
</feature>
<dbReference type="PANTHER" id="PTHR47804">
    <property type="entry name" value="60S RIBOSOMAL PROTEIN L19"/>
    <property type="match status" value="1"/>
</dbReference>
<evidence type="ECO:0000313" key="9">
    <source>
        <dbReference type="Proteomes" id="UP001213681"/>
    </source>
</evidence>
<evidence type="ECO:0000256" key="2">
    <source>
        <dbReference type="ARBA" id="ARBA00022692"/>
    </source>
</evidence>
<dbReference type="InterPro" id="IPR049453">
    <property type="entry name" value="Memb_transporter_dom"/>
</dbReference>
<evidence type="ECO:0000259" key="7">
    <source>
        <dbReference type="Pfam" id="PF13515"/>
    </source>
</evidence>
<dbReference type="InterPro" id="IPR052430">
    <property type="entry name" value="IVT-Associated"/>
</dbReference>
<comment type="subcellular location">
    <subcellularLocation>
        <location evidence="1">Membrane</location>
        <topology evidence="1">Multi-pass membrane protein</topology>
    </subcellularLocation>
</comment>
<feature type="transmembrane region" description="Helical" evidence="6">
    <location>
        <begin position="228"/>
        <end position="246"/>
    </location>
</feature>
<evidence type="ECO:0000256" key="5">
    <source>
        <dbReference type="SAM" id="MobiDB-lite"/>
    </source>
</evidence>
<evidence type="ECO:0000256" key="4">
    <source>
        <dbReference type="ARBA" id="ARBA00023136"/>
    </source>
</evidence>
<dbReference type="Proteomes" id="UP001213681">
    <property type="component" value="Unassembled WGS sequence"/>
</dbReference>
<feature type="domain" description="Integral membrane bound transporter" evidence="7">
    <location>
        <begin position="641"/>
        <end position="775"/>
    </location>
</feature>
<dbReference type="PANTHER" id="PTHR47804:SF1">
    <property type="entry name" value="DUF2421 DOMAIN-CONTAINING PROTEIN"/>
    <property type="match status" value="1"/>
</dbReference>